<dbReference type="InterPro" id="IPR000212">
    <property type="entry name" value="DNA_helicase_UvrD/REP"/>
</dbReference>
<keyword evidence="4" id="KW-0067">ATP-binding</keyword>
<evidence type="ECO:0000256" key="3">
    <source>
        <dbReference type="ARBA" id="ARBA00022806"/>
    </source>
</evidence>
<dbReference type="PANTHER" id="PTHR11070:SF2">
    <property type="entry name" value="ATP-DEPENDENT DNA HELICASE SRS2"/>
    <property type="match status" value="1"/>
</dbReference>
<dbReference type="Pfam" id="PF13361">
    <property type="entry name" value="UvrD_C"/>
    <property type="match status" value="1"/>
</dbReference>
<keyword evidence="1" id="KW-0547">Nucleotide-binding</keyword>
<dbReference type="GO" id="GO:0004527">
    <property type="term" value="F:exonuclease activity"/>
    <property type="evidence" value="ECO:0007669"/>
    <property type="project" value="UniProtKB-KW"/>
</dbReference>
<feature type="non-terminal residue" evidence="6">
    <location>
        <position position="1"/>
    </location>
</feature>
<gene>
    <name evidence="6" type="ORF">ACFQ07_14450</name>
</gene>
<keyword evidence="6" id="KW-0540">Nuclease</keyword>
<dbReference type="EMBL" id="JBHTIR010002165">
    <property type="protein sequence ID" value="MFD0853435.1"/>
    <property type="molecule type" value="Genomic_DNA"/>
</dbReference>
<keyword evidence="6" id="KW-0269">Exonuclease</keyword>
<comment type="caution">
    <text evidence="6">The sequence shown here is derived from an EMBL/GenBank/DDBJ whole genome shotgun (WGS) entry which is preliminary data.</text>
</comment>
<dbReference type="PANTHER" id="PTHR11070">
    <property type="entry name" value="UVRD / RECB / PCRA DNA HELICASE FAMILY MEMBER"/>
    <property type="match status" value="1"/>
</dbReference>
<organism evidence="6 7">
    <name type="scientific">Actinomadura adrarensis</name>
    <dbReference type="NCBI Taxonomy" id="1819600"/>
    <lineage>
        <taxon>Bacteria</taxon>
        <taxon>Bacillati</taxon>
        <taxon>Actinomycetota</taxon>
        <taxon>Actinomycetes</taxon>
        <taxon>Streptosporangiales</taxon>
        <taxon>Thermomonosporaceae</taxon>
        <taxon>Actinomadura</taxon>
    </lineage>
</organism>
<keyword evidence="3" id="KW-0347">Helicase</keyword>
<evidence type="ECO:0000256" key="2">
    <source>
        <dbReference type="ARBA" id="ARBA00022801"/>
    </source>
</evidence>
<evidence type="ECO:0000313" key="7">
    <source>
        <dbReference type="Proteomes" id="UP001597083"/>
    </source>
</evidence>
<proteinExistence type="predicted"/>
<feature type="domain" description="UvrD-like helicase C-terminal" evidence="5">
    <location>
        <begin position="69"/>
        <end position="140"/>
    </location>
</feature>
<name>A0ABW3CFX6_9ACTN</name>
<evidence type="ECO:0000259" key="5">
    <source>
        <dbReference type="Pfam" id="PF13361"/>
    </source>
</evidence>
<accession>A0ABW3CFX6</accession>
<evidence type="ECO:0000256" key="1">
    <source>
        <dbReference type="ARBA" id="ARBA00022741"/>
    </source>
</evidence>
<protein>
    <submittedName>
        <fullName evidence="6">3'-5' exonuclease</fullName>
    </submittedName>
</protein>
<keyword evidence="7" id="KW-1185">Reference proteome</keyword>
<dbReference type="Gene3D" id="3.40.50.300">
    <property type="entry name" value="P-loop containing nucleotide triphosphate hydrolases"/>
    <property type="match status" value="1"/>
</dbReference>
<reference evidence="7" key="1">
    <citation type="journal article" date="2019" name="Int. J. Syst. Evol. Microbiol.">
        <title>The Global Catalogue of Microorganisms (GCM) 10K type strain sequencing project: providing services to taxonomists for standard genome sequencing and annotation.</title>
        <authorList>
            <consortium name="The Broad Institute Genomics Platform"/>
            <consortium name="The Broad Institute Genome Sequencing Center for Infectious Disease"/>
            <person name="Wu L."/>
            <person name="Ma J."/>
        </authorList>
    </citation>
    <scope>NUCLEOTIDE SEQUENCE [LARGE SCALE GENOMIC DNA]</scope>
    <source>
        <strain evidence="7">JCM 31696</strain>
    </source>
</reference>
<sequence length="150" mass="16264">HGRRPSVQGYDDLDAELDGLVRQVREWLDGDVEPTAIGIAARNNFLLGKAKARLKDAGIQAYQVGGKSPGVRLGTMHKMKGIEFRCIAVIGVDETTMPTASAITPADEDPKAHAQDVQKERCLLFVACTRARDHLYVSYSGAPSEFLPSA</sequence>
<dbReference type="InterPro" id="IPR027417">
    <property type="entry name" value="P-loop_NTPase"/>
</dbReference>
<dbReference type="SUPFAM" id="SSF52540">
    <property type="entry name" value="P-loop containing nucleoside triphosphate hydrolases"/>
    <property type="match status" value="1"/>
</dbReference>
<evidence type="ECO:0000256" key="4">
    <source>
        <dbReference type="ARBA" id="ARBA00022840"/>
    </source>
</evidence>
<dbReference type="Proteomes" id="UP001597083">
    <property type="component" value="Unassembled WGS sequence"/>
</dbReference>
<evidence type="ECO:0000313" key="6">
    <source>
        <dbReference type="EMBL" id="MFD0853435.1"/>
    </source>
</evidence>
<dbReference type="InterPro" id="IPR014017">
    <property type="entry name" value="DNA_helicase_UvrD-like_C"/>
</dbReference>
<keyword evidence="2" id="KW-0378">Hydrolase</keyword>